<accession>A0A9Q2RZS9</accession>
<dbReference type="InterPro" id="IPR013974">
    <property type="entry name" value="SAF"/>
</dbReference>
<protein>
    <recommendedName>
        <fullName evidence="4">Flagella basal body P-ring formation protein FlgA</fullName>
    </recommendedName>
</protein>
<dbReference type="PANTHER" id="PTHR36307:SF1">
    <property type="entry name" value="FLAGELLA BASAL BODY P-RING FORMATION PROTEIN FLGA"/>
    <property type="match status" value="1"/>
</dbReference>
<dbReference type="SMART" id="SM00858">
    <property type="entry name" value="SAF"/>
    <property type="match status" value="1"/>
</dbReference>
<evidence type="ECO:0000259" key="5">
    <source>
        <dbReference type="SMART" id="SM00858"/>
    </source>
</evidence>
<organism evidence="6 8">
    <name type="scientific">Marivita cryptomonadis</name>
    <dbReference type="NCBI Taxonomy" id="505252"/>
    <lineage>
        <taxon>Bacteria</taxon>
        <taxon>Pseudomonadati</taxon>
        <taxon>Pseudomonadota</taxon>
        <taxon>Alphaproteobacteria</taxon>
        <taxon>Rhodobacterales</taxon>
        <taxon>Roseobacteraceae</taxon>
        <taxon>Marivita</taxon>
    </lineage>
</organism>
<dbReference type="EMBL" id="JAFBXF010000006">
    <property type="protein sequence ID" value="MBM2417404.1"/>
    <property type="molecule type" value="Genomic_DNA"/>
</dbReference>
<dbReference type="AlphaFoldDB" id="A0A9Q2RZS9"/>
<evidence type="ECO:0000256" key="1">
    <source>
        <dbReference type="ARBA" id="ARBA00004418"/>
    </source>
</evidence>
<name>A0A9Q2RZS9_9RHOB</name>
<keyword evidence="4" id="KW-1005">Bacterial flagellum biogenesis</keyword>
<gene>
    <name evidence="6" type="primary">flgA</name>
    <name evidence="6" type="ORF">JQX41_10510</name>
    <name evidence="7" type="ORF">JQX48_10515</name>
</gene>
<keyword evidence="6" id="KW-0966">Cell projection</keyword>
<dbReference type="Gene3D" id="2.30.30.760">
    <property type="match status" value="1"/>
</dbReference>
<comment type="caution">
    <text evidence="6">The sequence shown here is derived from an EMBL/GenBank/DDBJ whole genome shotgun (WGS) entry which is preliminary data.</text>
</comment>
<keyword evidence="9" id="KW-1185">Reference proteome</keyword>
<dbReference type="Pfam" id="PF13144">
    <property type="entry name" value="ChapFlgA"/>
    <property type="match status" value="1"/>
</dbReference>
<evidence type="ECO:0000256" key="2">
    <source>
        <dbReference type="ARBA" id="ARBA00022729"/>
    </source>
</evidence>
<dbReference type="GO" id="GO:0042597">
    <property type="term" value="C:periplasmic space"/>
    <property type="evidence" value="ECO:0007669"/>
    <property type="project" value="UniProtKB-SubCell"/>
</dbReference>
<keyword evidence="3 4" id="KW-0574">Periplasm</keyword>
<dbReference type="EMBL" id="JAFBXE010000006">
    <property type="protein sequence ID" value="MBM2412736.1"/>
    <property type="molecule type" value="Genomic_DNA"/>
</dbReference>
<keyword evidence="6" id="KW-0969">Cilium</keyword>
<dbReference type="PANTHER" id="PTHR36307">
    <property type="entry name" value="FLAGELLA BASAL BODY P-RING FORMATION PROTEIN FLGA"/>
    <property type="match status" value="1"/>
</dbReference>
<comment type="subcellular location">
    <subcellularLocation>
        <location evidence="1 4">Periplasm</location>
    </subcellularLocation>
</comment>
<evidence type="ECO:0000256" key="3">
    <source>
        <dbReference type="ARBA" id="ARBA00022764"/>
    </source>
</evidence>
<reference evidence="6 9" key="1">
    <citation type="submission" date="2021-01" db="EMBL/GenBank/DDBJ databases">
        <title>Diatom-associated Roseobacters Show Island Model of Population Structure.</title>
        <authorList>
            <person name="Qu L."/>
            <person name="Feng X."/>
            <person name="Chen Y."/>
            <person name="Li L."/>
            <person name="Wang X."/>
            <person name="Hu Z."/>
            <person name="Wang H."/>
            <person name="Luo H."/>
        </authorList>
    </citation>
    <scope>NUCLEOTIDE SEQUENCE</scope>
    <source>
        <strain evidence="7 9">CC28-63</strain>
        <strain evidence="6">CC28-69</strain>
    </source>
</reference>
<comment type="similarity">
    <text evidence="4">Belongs to the FlgA family.</text>
</comment>
<dbReference type="Proteomes" id="UP000755667">
    <property type="component" value="Unassembled WGS sequence"/>
</dbReference>
<comment type="function">
    <text evidence="4">Involved in the assembly process of the P-ring formation. It may associate with FlgF on the rod constituting a structure essential for the P-ring assembly or may act as a modulator protein for the P-ring assembly.</text>
</comment>
<feature type="domain" description="SAF" evidence="5">
    <location>
        <begin position="16"/>
        <end position="74"/>
    </location>
</feature>
<evidence type="ECO:0000313" key="8">
    <source>
        <dbReference type="Proteomes" id="UP000755667"/>
    </source>
</evidence>
<dbReference type="Gene3D" id="3.90.1210.10">
    <property type="entry name" value="Antifreeze-like/N-acetylneuraminic acid synthase C-terminal domain"/>
    <property type="match status" value="1"/>
</dbReference>
<proteinExistence type="inferred from homology"/>
<dbReference type="InterPro" id="IPR039246">
    <property type="entry name" value="Flagellar_FlgA"/>
</dbReference>
<evidence type="ECO:0000256" key="4">
    <source>
        <dbReference type="RuleBase" id="RU362063"/>
    </source>
</evidence>
<evidence type="ECO:0000313" key="7">
    <source>
        <dbReference type="EMBL" id="MBM2417404.1"/>
    </source>
</evidence>
<keyword evidence="6" id="KW-0282">Flagellum</keyword>
<keyword evidence="2" id="KW-0732">Signal</keyword>
<evidence type="ECO:0000313" key="9">
    <source>
        <dbReference type="Proteomes" id="UP000809440"/>
    </source>
</evidence>
<dbReference type="CDD" id="cd11614">
    <property type="entry name" value="SAF_CpaB_FlgA_like"/>
    <property type="match status" value="1"/>
</dbReference>
<dbReference type="Proteomes" id="UP000809440">
    <property type="component" value="Unassembled WGS sequence"/>
</dbReference>
<dbReference type="GO" id="GO:0044780">
    <property type="term" value="P:bacterial-type flagellum assembly"/>
    <property type="evidence" value="ECO:0007669"/>
    <property type="project" value="InterPro"/>
</dbReference>
<sequence length="137" mass="14586">MLLTLVLSFTGTSVFAETVFARNTIRAREVISADAVFLKMVETAGAAQSLEDVIGSEAKRAIYAGHPVLVSNITQAAAIERNEVVTAIFELNGLTISTEARALERGAVGDVIRAMNLTSRNTIRAEVIANGSLRVLP</sequence>
<dbReference type="InterPro" id="IPR017585">
    <property type="entry name" value="SAF_FlgA"/>
</dbReference>
<dbReference type="NCBIfam" id="TIGR03170">
    <property type="entry name" value="flgA_cterm"/>
    <property type="match status" value="1"/>
</dbReference>
<evidence type="ECO:0000313" key="6">
    <source>
        <dbReference type="EMBL" id="MBM2412736.1"/>
    </source>
</evidence>